<evidence type="ECO:0000256" key="7">
    <source>
        <dbReference type="SAM" id="MobiDB-lite"/>
    </source>
</evidence>
<keyword evidence="3" id="KW-0677">Repeat</keyword>
<feature type="compositionally biased region" description="Basic and acidic residues" evidence="7">
    <location>
        <begin position="165"/>
        <end position="177"/>
    </location>
</feature>
<feature type="compositionally biased region" description="Polar residues" evidence="7">
    <location>
        <begin position="1"/>
        <end position="19"/>
    </location>
</feature>
<feature type="coiled-coil region" evidence="6">
    <location>
        <begin position="565"/>
        <end position="603"/>
    </location>
</feature>
<keyword evidence="4" id="KW-0040">ANK repeat</keyword>
<dbReference type="AlphaFoldDB" id="A0A8H3AJV0"/>
<dbReference type="GO" id="GO:0043124">
    <property type="term" value="P:negative regulation of canonical NF-kappaB signal transduction"/>
    <property type="evidence" value="ECO:0007669"/>
    <property type="project" value="InterPro"/>
</dbReference>
<gene>
    <name evidence="8" type="ORF">RDB_LOCUS58550</name>
</gene>
<evidence type="ECO:0000256" key="4">
    <source>
        <dbReference type="ARBA" id="ARBA00023043"/>
    </source>
</evidence>
<dbReference type="PANTHER" id="PTHR15263">
    <property type="entry name" value="I-KAPPA-B-LIKE PROTEIN IKBL"/>
    <property type="match status" value="1"/>
</dbReference>
<feature type="region of interest" description="Disordered" evidence="7">
    <location>
        <begin position="114"/>
        <end position="199"/>
    </location>
</feature>
<protein>
    <submittedName>
        <fullName evidence="8">Uncharacterized protein</fullName>
    </submittedName>
</protein>
<evidence type="ECO:0000256" key="2">
    <source>
        <dbReference type="ARBA" id="ARBA00022553"/>
    </source>
</evidence>
<feature type="compositionally biased region" description="Polar residues" evidence="7">
    <location>
        <begin position="26"/>
        <end position="38"/>
    </location>
</feature>
<dbReference type="InterPro" id="IPR038753">
    <property type="entry name" value="NFKBIL1"/>
</dbReference>
<feature type="region of interest" description="Disordered" evidence="7">
    <location>
        <begin position="1"/>
        <end position="73"/>
    </location>
</feature>
<evidence type="ECO:0000313" key="8">
    <source>
        <dbReference type="EMBL" id="CAE6429499.1"/>
    </source>
</evidence>
<name>A0A8H3AJV0_9AGAM</name>
<keyword evidence="2" id="KW-0597">Phosphoprotein</keyword>
<evidence type="ECO:0000256" key="3">
    <source>
        <dbReference type="ARBA" id="ARBA00022737"/>
    </source>
</evidence>
<feature type="compositionally biased region" description="Basic and acidic residues" evidence="7">
    <location>
        <begin position="135"/>
        <end position="152"/>
    </location>
</feature>
<evidence type="ECO:0000256" key="5">
    <source>
        <dbReference type="ARBA" id="ARBA00023242"/>
    </source>
</evidence>
<keyword evidence="5" id="KW-0539">Nucleus</keyword>
<accession>A0A8H3AJV0</accession>
<reference evidence="8" key="1">
    <citation type="submission" date="2021-01" db="EMBL/GenBank/DDBJ databases">
        <authorList>
            <person name="Kaushik A."/>
        </authorList>
    </citation>
    <scope>NUCLEOTIDE SEQUENCE</scope>
    <source>
        <strain evidence="8">AG1-1B</strain>
    </source>
</reference>
<feature type="compositionally biased region" description="Polar residues" evidence="7">
    <location>
        <begin position="154"/>
        <end position="164"/>
    </location>
</feature>
<keyword evidence="6" id="KW-0175">Coiled coil</keyword>
<dbReference type="EMBL" id="CAJMWQ010001023">
    <property type="protein sequence ID" value="CAE6429499.1"/>
    <property type="molecule type" value="Genomic_DNA"/>
</dbReference>
<feature type="compositionally biased region" description="Polar residues" evidence="7">
    <location>
        <begin position="457"/>
        <end position="472"/>
    </location>
</feature>
<evidence type="ECO:0000256" key="1">
    <source>
        <dbReference type="ARBA" id="ARBA00004123"/>
    </source>
</evidence>
<dbReference type="Proteomes" id="UP000663826">
    <property type="component" value="Unassembled WGS sequence"/>
</dbReference>
<evidence type="ECO:0000256" key="6">
    <source>
        <dbReference type="SAM" id="Coils"/>
    </source>
</evidence>
<feature type="coiled-coil region" evidence="6">
    <location>
        <begin position="378"/>
        <end position="412"/>
    </location>
</feature>
<feature type="compositionally biased region" description="Basic residues" evidence="7">
    <location>
        <begin position="178"/>
        <end position="187"/>
    </location>
</feature>
<sequence>MNIPRPSSSLQIPSFTSKSKPFRSHSAASWRSLPTINPNHPEPPRTHSNPRQLPSEPQLHLRNGSTSRFLHPNLNVRSTTTQEKQEPWQQYADSENINAERELALKRVEERQRKRQTQLWFEESQRLASKVARQSQERQTRGKDDQRPDEKPISTVNPHTQGENNKSKNGQEHTGKERRPKRARRRTPSGSRSRGPVEACEGVQGVRVRNKYSPSLVVAAWEVYDEACSDLMNPRPFGSRANVTFYEIPWPVPYQANSFEDLTSDNIATFLLSPHHSQDKSPRARLQVARYMWHPNEFAQKVLPCVAESHRKAVFAAVRVVWHIVEKLSSTFPTKNDALISNLLVQGTNWIIENMAGGRLEGHLTPEEFQWLEGYIQMRNAEEERRRLERMQEEETQRLRKLEENRATKLRAAQAEEFARAIRQECFTPSITYPAETLPLRSASSASTAPRKDLPHQNGQRRFNSNASSANQLHPERPRRTSSALGGSTAWRARAASTEGPPLSAASDPARFAGTSYSKLDSSYRGADIEPQRRRHNQRSSSFSYSYLPADAIAAVHRAEDLRRYREYQDMAKRREQQAAAARKALEEERQRIERERRNQTEERWKAEEYVGVAWRRYEYEWQDLLSGALANGRRLTFYDIPWPVLVPARSIKELRSGDIKKFLLSPYHSGSKTRKMRLHEASAKWHPDRFCFVVQTFGSSYRIPSL</sequence>
<comment type="caution">
    <text evidence="8">The sequence shown here is derived from an EMBL/GenBank/DDBJ whole genome shotgun (WGS) entry which is preliminary data.</text>
</comment>
<evidence type="ECO:0000313" key="9">
    <source>
        <dbReference type="Proteomes" id="UP000663826"/>
    </source>
</evidence>
<organism evidence="8 9">
    <name type="scientific">Rhizoctonia solani</name>
    <dbReference type="NCBI Taxonomy" id="456999"/>
    <lineage>
        <taxon>Eukaryota</taxon>
        <taxon>Fungi</taxon>
        <taxon>Dikarya</taxon>
        <taxon>Basidiomycota</taxon>
        <taxon>Agaricomycotina</taxon>
        <taxon>Agaricomycetes</taxon>
        <taxon>Cantharellales</taxon>
        <taxon>Ceratobasidiaceae</taxon>
        <taxon>Rhizoctonia</taxon>
    </lineage>
</organism>
<feature type="region of interest" description="Disordered" evidence="7">
    <location>
        <begin position="442"/>
        <end position="541"/>
    </location>
</feature>
<dbReference type="GO" id="GO:0005634">
    <property type="term" value="C:nucleus"/>
    <property type="evidence" value="ECO:0007669"/>
    <property type="project" value="UniProtKB-SubCell"/>
</dbReference>
<proteinExistence type="predicted"/>
<dbReference type="PANTHER" id="PTHR15263:SF1">
    <property type="entry name" value="NF-KAPPA-B INHIBITOR-LIKE PROTEIN 1"/>
    <property type="match status" value="1"/>
</dbReference>
<comment type="subcellular location">
    <subcellularLocation>
        <location evidence="1">Nucleus</location>
    </subcellularLocation>
</comment>